<dbReference type="GO" id="GO:0005743">
    <property type="term" value="C:mitochondrial inner membrane"/>
    <property type="evidence" value="ECO:0007669"/>
    <property type="project" value="TreeGrafter"/>
</dbReference>
<evidence type="ECO:0000256" key="1">
    <source>
        <dbReference type="ARBA" id="ARBA00004141"/>
    </source>
</evidence>
<dbReference type="Gene3D" id="1.20.1560.10">
    <property type="entry name" value="ABC transporter type 1, transmembrane domain"/>
    <property type="match status" value="1"/>
</dbReference>
<feature type="domain" description="ABC transporter" evidence="10">
    <location>
        <begin position="301"/>
        <end position="537"/>
    </location>
</feature>
<dbReference type="Pfam" id="PF00664">
    <property type="entry name" value="ABC_membrane"/>
    <property type="match status" value="2"/>
</dbReference>
<feature type="domain" description="ABC transporter" evidence="10">
    <location>
        <begin position="951"/>
        <end position="1200"/>
    </location>
</feature>
<dbReference type="InterPro" id="IPR036640">
    <property type="entry name" value="ABC1_TM_sf"/>
</dbReference>
<evidence type="ECO:0000256" key="8">
    <source>
        <dbReference type="SAM" id="MobiDB-lite"/>
    </source>
</evidence>
<dbReference type="SUPFAM" id="SSF52540">
    <property type="entry name" value="P-loop containing nucleoside triphosphate hydrolases"/>
    <property type="match status" value="2"/>
</dbReference>
<feature type="domain" description="ABC transmembrane type-1" evidence="11">
    <location>
        <begin position="1"/>
        <end position="245"/>
    </location>
</feature>
<name>A0AAD1UAS7_EUPCR</name>
<dbReference type="GO" id="GO:0015421">
    <property type="term" value="F:ABC-type oligopeptide transporter activity"/>
    <property type="evidence" value="ECO:0007669"/>
    <property type="project" value="TreeGrafter"/>
</dbReference>
<dbReference type="PROSITE" id="PS00211">
    <property type="entry name" value="ABC_TRANSPORTER_1"/>
    <property type="match status" value="2"/>
</dbReference>
<dbReference type="PANTHER" id="PTHR43394">
    <property type="entry name" value="ATP-DEPENDENT PERMEASE MDL1, MITOCHONDRIAL"/>
    <property type="match status" value="1"/>
</dbReference>
<keyword evidence="6 9" id="KW-1133">Transmembrane helix</keyword>
<feature type="transmembrane region" description="Helical" evidence="9">
    <location>
        <begin position="195"/>
        <end position="223"/>
    </location>
</feature>
<dbReference type="FunFam" id="3.40.50.300:FF:000604">
    <property type="entry name" value="ABC transporter B family member 28"/>
    <property type="match status" value="1"/>
</dbReference>
<keyword evidence="3 9" id="KW-0812">Transmembrane</keyword>
<comment type="subcellular location">
    <subcellularLocation>
        <location evidence="1">Membrane</location>
        <topology evidence="1">Multi-pass membrane protein</topology>
    </subcellularLocation>
</comment>
<dbReference type="EMBL" id="CAMPGE010004579">
    <property type="protein sequence ID" value="CAI2363429.1"/>
    <property type="molecule type" value="Genomic_DNA"/>
</dbReference>
<evidence type="ECO:0000256" key="2">
    <source>
        <dbReference type="ARBA" id="ARBA00022448"/>
    </source>
</evidence>
<evidence type="ECO:0000259" key="11">
    <source>
        <dbReference type="PROSITE" id="PS50929"/>
    </source>
</evidence>
<dbReference type="GO" id="GO:0016887">
    <property type="term" value="F:ATP hydrolysis activity"/>
    <property type="evidence" value="ECO:0007669"/>
    <property type="project" value="InterPro"/>
</dbReference>
<evidence type="ECO:0000256" key="7">
    <source>
        <dbReference type="ARBA" id="ARBA00023136"/>
    </source>
</evidence>
<keyword evidence="7 9" id="KW-0472">Membrane</keyword>
<evidence type="ECO:0000256" key="9">
    <source>
        <dbReference type="SAM" id="Phobius"/>
    </source>
</evidence>
<dbReference type="InterPro" id="IPR039421">
    <property type="entry name" value="Type_1_exporter"/>
</dbReference>
<feature type="region of interest" description="Disordered" evidence="8">
    <location>
        <begin position="564"/>
        <end position="584"/>
    </location>
</feature>
<dbReference type="Gene3D" id="3.40.50.300">
    <property type="entry name" value="P-loop containing nucleotide triphosphate hydrolases"/>
    <property type="match status" value="2"/>
</dbReference>
<protein>
    <submittedName>
        <fullName evidence="12">Uncharacterized protein</fullName>
    </submittedName>
</protein>
<dbReference type="PANTHER" id="PTHR43394:SF1">
    <property type="entry name" value="ATP-BINDING CASSETTE SUB-FAMILY B MEMBER 10, MITOCHONDRIAL"/>
    <property type="match status" value="1"/>
</dbReference>
<evidence type="ECO:0000256" key="5">
    <source>
        <dbReference type="ARBA" id="ARBA00022840"/>
    </source>
</evidence>
<proteinExistence type="predicted"/>
<dbReference type="FunFam" id="3.40.50.300:FF:000218">
    <property type="entry name" value="Multidrug ABC transporter ATP-binding protein"/>
    <property type="match status" value="1"/>
</dbReference>
<feature type="domain" description="ABC transmembrane type-1" evidence="11">
    <location>
        <begin position="617"/>
        <end position="906"/>
    </location>
</feature>
<gene>
    <name evidence="12" type="ORF">ECRASSUSDP1_LOCUS4765</name>
</gene>
<dbReference type="Proteomes" id="UP001295684">
    <property type="component" value="Unassembled WGS sequence"/>
</dbReference>
<keyword evidence="2" id="KW-0813">Transport</keyword>
<keyword evidence="5" id="KW-0067">ATP-binding</keyword>
<dbReference type="GO" id="GO:0090374">
    <property type="term" value="P:oligopeptide export from mitochondrion"/>
    <property type="evidence" value="ECO:0007669"/>
    <property type="project" value="TreeGrafter"/>
</dbReference>
<keyword evidence="13" id="KW-1185">Reference proteome</keyword>
<dbReference type="InterPro" id="IPR003439">
    <property type="entry name" value="ABC_transporter-like_ATP-bd"/>
</dbReference>
<evidence type="ECO:0000313" key="13">
    <source>
        <dbReference type="Proteomes" id="UP001295684"/>
    </source>
</evidence>
<feature type="transmembrane region" description="Helical" evidence="9">
    <location>
        <begin position="658"/>
        <end position="678"/>
    </location>
</feature>
<dbReference type="SUPFAM" id="SSF90123">
    <property type="entry name" value="ABC transporter transmembrane region"/>
    <property type="match status" value="2"/>
</dbReference>
<accession>A0AAD1UAS7</accession>
<evidence type="ECO:0000256" key="4">
    <source>
        <dbReference type="ARBA" id="ARBA00022741"/>
    </source>
</evidence>
<dbReference type="Pfam" id="PF00005">
    <property type="entry name" value="ABC_tran"/>
    <property type="match status" value="2"/>
</dbReference>
<feature type="transmembrane region" description="Helical" evidence="9">
    <location>
        <begin position="614"/>
        <end position="638"/>
    </location>
</feature>
<evidence type="ECO:0000256" key="6">
    <source>
        <dbReference type="ARBA" id="ARBA00022989"/>
    </source>
</evidence>
<evidence type="ECO:0000259" key="10">
    <source>
        <dbReference type="PROSITE" id="PS50893"/>
    </source>
</evidence>
<dbReference type="InterPro" id="IPR017871">
    <property type="entry name" value="ABC_transporter-like_CS"/>
</dbReference>
<organism evidence="12 13">
    <name type="scientific">Euplotes crassus</name>
    <dbReference type="NCBI Taxonomy" id="5936"/>
    <lineage>
        <taxon>Eukaryota</taxon>
        <taxon>Sar</taxon>
        <taxon>Alveolata</taxon>
        <taxon>Ciliophora</taxon>
        <taxon>Intramacronucleata</taxon>
        <taxon>Spirotrichea</taxon>
        <taxon>Hypotrichia</taxon>
        <taxon>Euplotida</taxon>
        <taxon>Euplotidae</taxon>
        <taxon>Moneuplotes</taxon>
    </lineage>
</organism>
<reference evidence="12" key="1">
    <citation type="submission" date="2023-07" db="EMBL/GenBank/DDBJ databases">
        <authorList>
            <consortium name="AG Swart"/>
            <person name="Singh M."/>
            <person name="Singh A."/>
            <person name="Seah K."/>
            <person name="Emmerich C."/>
        </authorList>
    </citation>
    <scope>NUCLEOTIDE SEQUENCE</scope>
    <source>
        <strain evidence="12">DP1</strain>
    </source>
</reference>
<keyword evidence="4" id="KW-0547">Nucleotide-binding</keyword>
<feature type="transmembrane region" description="Helical" evidence="9">
    <location>
        <begin position="87"/>
        <end position="108"/>
    </location>
</feature>
<feature type="transmembrane region" description="Helical" evidence="9">
    <location>
        <begin position="20"/>
        <end position="42"/>
    </location>
</feature>
<feature type="transmembrane region" description="Helical" evidence="9">
    <location>
        <begin position="235"/>
        <end position="254"/>
    </location>
</feature>
<feature type="transmembrane region" description="Helical" evidence="9">
    <location>
        <begin position="851"/>
        <end position="873"/>
    </location>
</feature>
<dbReference type="PROSITE" id="PS50929">
    <property type="entry name" value="ABC_TM1F"/>
    <property type="match status" value="2"/>
</dbReference>
<comment type="caution">
    <text evidence="12">The sequence shown here is derived from an EMBL/GenBank/DDBJ whole genome shotgun (WGS) entry which is preliminary data.</text>
</comment>
<sequence length="1200" mass="134976">MGGDDMDYIHDKMIDNSWLFMGVAGASFFLNFIQYTCFTLIGQKINFELRWRYLRALLRQDNMWYDNQNIEGIPSTFHKNMKEIESGLGRCVGFIIYAFGSYFCGIAITFSIAWIFLFTLFSIVVYSTILYLFVESTLNSVQKIIESTFKKGGAQAEESFNAIKVIKAFRQEKNCSNEFLMHLEKNNSKIMGKSWSYGAAFALLETITYHFICYAFVIGGFFISEKVNNSFPGESYTGGDIFSCICFLCGNYFFCNSMRNMLLFSKGREAAYPIIELIKRVPKITLDDETASDINGISEGIKFNNVSFKYPKTSRNVLNGVTIDVKKGQTLGVIGPSGSGKSTIAKLLERFYDPSGGEILIDGQNLKSINLRKYRNLIGYVGQEPCLFNETIRENLQNSNPEATQEDIIRALQNAHAWEFVEHLDGGIDHSVGAVGSKLSGGQKQKIAIARALVRNPQILIFDEATSALDTKSEIKVQKAIDSIQGDSITKIVIAHRLATIKKAENIIVLKDGNIVEEGDHDKLIRINGTYAKMTKIQDKANRTKEALLLKETQPIAHDNNIEPDREEFDETKSQKESLVNDHRREDCKKDDLEESEGTISVLKQVYEYASPKCFIFLMLIGATLVALTLLTMPYPFSKLLYTILQDDSTGDDIKKDMATYLPIIFGMGLIAALLQFFTRAMLHVVNTNLLQGVRRFVYDHIIYQPVQFFDHRDHNTGNLTAILSSSTRELNGAAVELYLFIFQSFASMIGGIVFGFIFEWNIGLLFCLITPISCISMGTTFALQSSSQSSYKESISKQEKMISDYILNYTTVLSLANEDTIVSRYFSEDNSEEISFKVKRENLNEALGPGFVYGFGFSFFILSFSLLGFVSAHNIKSGHDPEDQLRGTLGFLFAFLSVSYLMSNPPDFGKSLQAVNKIFGLNKYPMEGHPDCPVKNGEDDCNSEEITGVIEFHNIYFKYPSSKTDNWILENFNLKINEGESIGFVGESGCGKSTITALLLRFYEPQLGYITIGGRKLQEFTLSSVRAHFGFVQQEPILFNTTIMENILFGKPHATCQEIENAAKIANCDEFIRRKDFQGQPDKETFTDNGIKNDARYESLDEGYRVICGSKGSRLSGGQKQRVAIARAIISDPKFLILDEATSALDENSQKEVQDALDEIMTQRTSIVIAHRLSTLDKCKRIVTIERGIIVKDDYTNQS</sequence>
<dbReference type="InterPro" id="IPR027417">
    <property type="entry name" value="P-loop_NTPase"/>
</dbReference>
<feature type="transmembrane region" description="Helical" evidence="9">
    <location>
        <begin position="764"/>
        <end position="784"/>
    </location>
</feature>
<feature type="transmembrane region" description="Helical" evidence="9">
    <location>
        <begin position="738"/>
        <end position="758"/>
    </location>
</feature>
<dbReference type="InterPro" id="IPR011527">
    <property type="entry name" value="ABC1_TM_dom"/>
</dbReference>
<dbReference type="AlphaFoldDB" id="A0AAD1UAS7"/>
<dbReference type="SMART" id="SM00382">
    <property type="entry name" value="AAA"/>
    <property type="match status" value="2"/>
</dbReference>
<dbReference type="InterPro" id="IPR003593">
    <property type="entry name" value="AAA+_ATPase"/>
</dbReference>
<evidence type="ECO:0000313" key="12">
    <source>
        <dbReference type="EMBL" id="CAI2363429.1"/>
    </source>
</evidence>
<feature type="compositionally biased region" description="Basic and acidic residues" evidence="8">
    <location>
        <begin position="571"/>
        <end position="584"/>
    </location>
</feature>
<evidence type="ECO:0000256" key="3">
    <source>
        <dbReference type="ARBA" id="ARBA00022692"/>
    </source>
</evidence>
<feature type="transmembrane region" description="Helical" evidence="9">
    <location>
        <begin position="114"/>
        <end position="134"/>
    </location>
</feature>
<dbReference type="PROSITE" id="PS50893">
    <property type="entry name" value="ABC_TRANSPORTER_2"/>
    <property type="match status" value="2"/>
</dbReference>
<dbReference type="GO" id="GO:0005524">
    <property type="term" value="F:ATP binding"/>
    <property type="evidence" value="ECO:0007669"/>
    <property type="project" value="UniProtKB-KW"/>
</dbReference>